<dbReference type="InterPro" id="IPR017850">
    <property type="entry name" value="Alkaline_phosphatase_core_sf"/>
</dbReference>
<sequence>MNSKVISIGIDGGDFALVGKWLAEGKLPNLKKIADGGVFGSLKSTVPPMTSPAWPSFMTGKNPGKHGVFDFVSLEKGKQEIVNSTKIHAETIFETLSKNGKKVYVLNVPVTYPPFPINGSMISGYPCPYDDHKIAYPEELLKELKVTLGKYRANIRIPMERGKEEACFDDLKDLFLTQVKYFHHFLEKENWDFIMIVFGVSDSVSHFFWKNQEEKDPNFGNYILTIYQMIDEEIGKVVSQMKEDTTLFIMSDHGFGPLDATVNLNIFLLDEGFLKLKSGLITKIKHFLFTHGLTPAKIFRAVKKAGLKRIAWVLPRSTRDKALDSFLSYSDIDFELSTAVSLGHLGQIFILNKNAVGAVKSALLNLKHPETKEPLVEDVIEKKEICSGQFFDKSPDLHIVFKDRRYVAYPLFAGSERLVEENLPGNTGHHRDYGIFFACGNNIISGKLLEKAHIYDLAPTILSVFGLPLDPDFDGKTLDIFKNNENLGKVSTNTDKVGGLKIRDEFVGEEEKKLMKKKLLDLGYLS</sequence>
<dbReference type="InterPro" id="IPR002591">
    <property type="entry name" value="Phosphodiest/P_Trfase"/>
</dbReference>
<dbReference type="PANTHER" id="PTHR10151">
    <property type="entry name" value="ECTONUCLEOTIDE PYROPHOSPHATASE/PHOSPHODIESTERASE"/>
    <property type="match status" value="1"/>
</dbReference>
<name>A0A2H0X8R8_UNCKA</name>
<protein>
    <recommendedName>
        <fullName evidence="3">Phosphodiesterase</fullName>
    </recommendedName>
</protein>
<evidence type="ECO:0000313" key="1">
    <source>
        <dbReference type="EMBL" id="PIS21327.1"/>
    </source>
</evidence>
<accession>A0A2H0X8R8</accession>
<evidence type="ECO:0000313" key="2">
    <source>
        <dbReference type="Proteomes" id="UP000231098"/>
    </source>
</evidence>
<organism evidence="1 2">
    <name type="scientific">candidate division WWE3 bacterium CG08_land_8_20_14_0_20_41_15</name>
    <dbReference type="NCBI Taxonomy" id="1975086"/>
    <lineage>
        <taxon>Bacteria</taxon>
        <taxon>Katanobacteria</taxon>
    </lineage>
</organism>
<dbReference type="SUPFAM" id="SSF53649">
    <property type="entry name" value="Alkaline phosphatase-like"/>
    <property type="match status" value="1"/>
</dbReference>
<evidence type="ECO:0008006" key="3">
    <source>
        <dbReference type="Google" id="ProtNLM"/>
    </source>
</evidence>
<dbReference type="AlphaFoldDB" id="A0A2H0X8R8"/>
<comment type="caution">
    <text evidence="1">The sequence shown here is derived from an EMBL/GenBank/DDBJ whole genome shotgun (WGS) entry which is preliminary data.</text>
</comment>
<dbReference type="EMBL" id="PEYV01000057">
    <property type="protein sequence ID" value="PIS21327.1"/>
    <property type="molecule type" value="Genomic_DNA"/>
</dbReference>
<dbReference type="Proteomes" id="UP000231098">
    <property type="component" value="Unassembled WGS sequence"/>
</dbReference>
<proteinExistence type="predicted"/>
<dbReference type="GO" id="GO:0016787">
    <property type="term" value="F:hydrolase activity"/>
    <property type="evidence" value="ECO:0007669"/>
    <property type="project" value="UniProtKB-ARBA"/>
</dbReference>
<dbReference type="Pfam" id="PF01663">
    <property type="entry name" value="Phosphodiest"/>
    <property type="match status" value="1"/>
</dbReference>
<dbReference type="Gene3D" id="3.40.720.10">
    <property type="entry name" value="Alkaline Phosphatase, subunit A"/>
    <property type="match status" value="2"/>
</dbReference>
<gene>
    <name evidence="1" type="ORF">COT51_03375</name>
</gene>
<reference evidence="2" key="1">
    <citation type="submission" date="2017-09" db="EMBL/GenBank/DDBJ databases">
        <title>Depth-based differentiation of microbial function through sediment-hosted aquifers and enrichment of novel symbionts in the deep terrestrial subsurface.</title>
        <authorList>
            <person name="Probst A.J."/>
            <person name="Ladd B."/>
            <person name="Jarett J.K."/>
            <person name="Geller-Mcgrath D.E."/>
            <person name="Sieber C.M.K."/>
            <person name="Emerson J.B."/>
            <person name="Anantharaman K."/>
            <person name="Thomas B.C."/>
            <person name="Malmstrom R."/>
            <person name="Stieglmeier M."/>
            <person name="Klingl A."/>
            <person name="Woyke T."/>
            <person name="Ryan C.M."/>
            <person name="Banfield J.F."/>
        </authorList>
    </citation>
    <scope>NUCLEOTIDE SEQUENCE [LARGE SCALE GENOMIC DNA]</scope>
</reference>
<dbReference type="PANTHER" id="PTHR10151:SF120">
    <property type="entry name" value="BIS(5'-ADENOSYL)-TRIPHOSPHATASE"/>
    <property type="match status" value="1"/>
</dbReference>